<evidence type="ECO:0000256" key="5">
    <source>
        <dbReference type="ARBA" id="ARBA00022685"/>
    </source>
</evidence>
<keyword evidence="6" id="KW-0372">Hormone</keyword>
<evidence type="ECO:0000256" key="4">
    <source>
        <dbReference type="ARBA" id="ARBA00022525"/>
    </source>
</evidence>
<feature type="domain" description="Calcitonin peptide-like" evidence="13">
    <location>
        <begin position="110"/>
        <end position="147"/>
    </location>
</feature>
<evidence type="ECO:0000256" key="11">
    <source>
        <dbReference type="PIRSR" id="PIRSR621116-50"/>
    </source>
</evidence>
<dbReference type="InterPro" id="IPR018360">
    <property type="entry name" value="Calcitonin_CS"/>
</dbReference>
<evidence type="ECO:0000256" key="9">
    <source>
        <dbReference type="ARBA" id="ARBA00023157"/>
    </source>
</evidence>
<keyword evidence="4" id="KW-0964">Secreted</keyword>
<dbReference type="GeneTree" id="ENSGT00940000162876"/>
<dbReference type="InterPro" id="IPR021118">
    <property type="entry name" value="Calcitonin"/>
</dbReference>
<feature type="disulfide bond" evidence="11">
    <location>
        <begin position="112"/>
        <end position="118"/>
    </location>
</feature>
<dbReference type="PANTHER" id="PTHR10505">
    <property type="entry name" value="CALCITONIN-RELATED"/>
    <property type="match status" value="1"/>
</dbReference>
<keyword evidence="8" id="KW-0027">Amidation</keyword>
<sequence>MSLTLHSTHRLRPTLLPLPLSLLQATCCQRGVMGFWKFSTFLPLSILVLYQAGILQAASLGDMLESLPDPTILAEEETQLLLAALVKEYMRLKALQQETESYSLDSPRAKRCSNLSTCVLGTYTQDLNKFHMFPQTAIGVGAPGKKRVMARGLERDHGPHIGTSQDAY</sequence>
<dbReference type="AlphaFoldDB" id="A0A8C4LI31"/>
<dbReference type="InterPro" id="IPR021117">
    <property type="entry name" value="Calcitonin-like"/>
</dbReference>
<evidence type="ECO:0000259" key="13">
    <source>
        <dbReference type="SMART" id="SM00113"/>
    </source>
</evidence>
<dbReference type="GO" id="GO:0007189">
    <property type="term" value="P:adenylate cyclase-activating G protein-coupled receptor signaling pathway"/>
    <property type="evidence" value="ECO:0007669"/>
    <property type="project" value="TreeGrafter"/>
</dbReference>
<evidence type="ECO:0000313" key="14">
    <source>
        <dbReference type="Ensembl" id="ENSEASP00005008328.2"/>
    </source>
</evidence>
<dbReference type="GO" id="GO:0005179">
    <property type="term" value="F:hormone activity"/>
    <property type="evidence" value="ECO:0007669"/>
    <property type="project" value="UniProtKB-KW"/>
</dbReference>
<evidence type="ECO:0000313" key="15">
    <source>
        <dbReference type="Proteomes" id="UP000694387"/>
    </source>
</evidence>
<evidence type="ECO:0000256" key="2">
    <source>
        <dbReference type="ARBA" id="ARBA00009222"/>
    </source>
</evidence>
<evidence type="ECO:0000256" key="10">
    <source>
        <dbReference type="ARBA" id="ARBA00049621"/>
    </source>
</evidence>
<dbReference type="InterPro" id="IPR021116">
    <property type="entry name" value="Calcitonin/adrenomedullin"/>
</dbReference>
<reference evidence="14" key="3">
    <citation type="submission" date="2025-09" db="UniProtKB">
        <authorList>
            <consortium name="Ensembl"/>
        </authorList>
    </citation>
    <scope>IDENTIFICATION</scope>
</reference>
<reference evidence="14 15" key="1">
    <citation type="journal article" date="2020" name="Nat. Commun.">
        <title>Donkey genomes provide new insights into domestication and selection for coat color.</title>
        <authorList>
            <person name="Wang"/>
            <person name="C."/>
            <person name="Li"/>
            <person name="H."/>
            <person name="Guo"/>
            <person name="Y."/>
            <person name="Huang"/>
            <person name="J."/>
            <person name="Sun"/>
            <person name="Y."/>
            <person name="Min"/>
            <person name="J."/>
            <person name="Wang"/>
            <person name="J."/>
            <person name="Fang"/>
            <person name="X."/>
            <person name="Zhao"/>
            <person name="Z."/>
            <person name="Wang"/>
            <person name="S."/>
            <person name="Zhang"/>
            <person name="Y."/>
            <person name="Liu"/>
            <person name="Q."/>
            <person name="Jiang"/>
            <person name="Q."/>
            <person name="Wang"/>
            <person name="X."/>
            <person name="Guo"/>
            <person name="Y."/>
            <person name="Yang"/>
            <person name="C."/>
            <person name="Wang"/>
            <person name="Y."/>
            <person name="Tian"/>
            <person name="F."/>
            <person name="Zhuang"/>
            <person name="G."/>
            <person name="Fan"/>
            <person name="Y."/>
            <person name="Gao"/>
            <person name="Q."/>
            <person name="Li"/>
            <person name="Y."/>
            <person name="Ju"/>
            <person name="Z."/>
            <person name="Li"/>
            <person name="J."/>
            <person name="Li"/>
            <person name="R."/>
            <person name="Hou"/>
            <person name="M."/>
            <person name="Yang"/>
            <person name="G."/>
            <person name="Liu"/>
            <person name="G."/>
            <person name="Liu"/>
            <person name="W."/>
            <person name="Guo"/>
            <person name="J."/>
            <person name="Pan"/>
            <person name="S."/>
            <person name="Fan"/>
            <person name="G."/>
            <person name="Zhang"/>
            <person name="W."/>
            <person name="Zhang"/>
            <person name="R."/>
            <person name="Yu"/>
            <person name="J."/>
            <person name="Zhang"/>
            <person name="X."/>
            <person name="Yin"/>
            <person name="Q."/>
            <person name="Ji"/>
            <person name="C."/>
            <person name="Jin"/>
            <person name="Y."/>
            <person name="Yue"/>
            <person name="G."/>
            <person name="Liu"/>
            <person name="M."/>
            <person name="Xu"/>
            <person name="J."/>
            <person name="Liu"/>
            <person name="S."/>
            <person name="Jordana"/>
            <person name="J."/>
            <person name="Noce"/>
            <person name="A."/>
            <person name="Amills"/>
            <person name="M."/>
            <person name="Wu"/>
            <person name="D.D."/>
            <person name="Li"/>
            <person name="S."/>
            <person name="Zhou"/>
            <person name="X. and Zhong"/>
            <person name="J."/>
        </authorList>
    </citation>
    <scope>NUCLEOTIDE SEQUENCE [LARGE SCALE GENOMIC DNA]</scope>
</reference>
<dbReference type="PRINTS" id="PR00270">
    <property type="entry name" value="CALCITONINA"/>
</dbReference>
<keyword evidence="12" id="KW-0472">Membrane</keyword>
<comment type="similarity">
    <text evidence="2">Belongs to the calcitonin family.</text>
</comment>
<comment type="subcellular location">
    <subcellularLocation>
        <location evidence="1">Secreted</location>
    </subcellularLocation>
</comment>
<comment type="function">
    <text evidence="10">Calcitonin is a peptide hormone that causes a rapid but short-lived drop in the level of calcium and phosphate in blood by promoting the incorporation of those ions in the bones. Calcitonin function is mediated by the calcitonin receptor/CALCR and the CALCR-RAMP2 (AMYR2) receptor complex.</text>
</comment>
<evidence type="ECO:0000256" key="1">
    <source>
        <dbReference type="ARBA" id="ARBA00004613"/>
    </source>
</evidence>
<keyword evidence="5" id="KW-0165">Cleavage on pair of basic residues</keyword>
<evidence type="ECO:0000256" key="3">
    <source>
        <dbReference type="ARBA" id="ARBA00015874"/>
    </source>
</evidence>
<evidence type="ECO:0000256" key="6">
    <source>
        <dbReference type="ARBA" id="ARBA00022702"/>
    </source>
</evidence>
<name>A0A8C4LI31_EQUAS</name>
<dbReference type="GO" id="GO:0051480">
    <property type="term" value="P:regulation of cytosolic calcium ion concentration"/>
    <property type="evidence" value="ECO:0007669"/>
    <property type="project" value="TreeGrafter"/>
</dbReference>
<dbReference type="GO" id="GO:0005615">
    <property type="term" value="C:extracellular space"/>
    <property type="evidence" value="ECO:0007669"/>
    <property type="project" value="TreeGrafter"/>
</dbReference>
<dbReference type="Pfam" id="PF00214">
    <property type="entry name" value="Calc_CGRP_IAPP"/>
    <property type="match status" value="1"/>
</dbReference>
<evidence type="ECO:0000256" key="12">
    <source>
        <dbReference type="SAM" id="Phobius"/>
    </source>
</evidence>
<evidence type="ECO:0000256" key="7">
    <source>
        <dbReference type="ARBA" id="ARBA00022729"/>
    </source>
</evidence>
<keyword evidence="12" id="KW-1133">Transmembrane helix</keyword>
<dbReference type="InterPro" id="IPR001693">
    <property type="entry name" value="Calcitonin_peptide-like"/>
</dbReference>
<keyword evidence="15" id="KW-1185">Reference proteome</keyword>
<evidence type="ECO:0000256" key="8">
    <source>
        <dbReference type="ARBA" id="ARBA00022815"/>
    </source>
</evidence>
<accession>A0A8C4LI31</accession>
<dbReference type="PANTHER" id="PTHR10505:SF16">
    <property type="entry name" value="CALCITONIN"/>
    <property type="match status" value="1"/>
</dbReference>
<dbReference type="PROSITE" id="PS00258">
    <property type="entry name" value="CALCITONIN"/>
    <property type="match status" value="1"/>
</dbReference>
<keyword evidence="12" id="KW-0812">Transmembrane</keyword>
<protein>
    <recommendedName>
        <fullName evidence="3">Calcitonin</fullName>
    </recommendedName>
</protein>
<proteinExistence type="inferred from homology"/>
<keyword evidence="9 11" id="KW-1015">Disulfide bond</keyword>
<reference evidence="14" key="2">
    <citation type="submission" date="2025-08" db="UniProtKB">
        <authorList>
            <consortium name="Ensembl"/>
        </authorList>
    </citation>
    <scope>IDENTIFICATION</scope>
</reference>
<feature type="transmembrane region" description="Helical" evidence="12">
    <location>
        <begin position="38"/>
        <end position="58"/>
    </location>
</feature>
<keyword evidence="7" id="KW-0732">Signal</keyword>
<dbReference type="Proteomes" id="UP000694387">
    <property type="component" value="Chromosome 20"/>
</dbReference>
<dbReference type="Ensembl" id="ENSEAST00005009076.2">
    <property type="protein sequence ID" value="ENSEASP00005008328.2"/>
    <property type="gene ID" value="ENSEASG00005030327.1"/>
</dbReference>
<dbReference type="GO" id="GO:0031716">
    <property type="term" value="F:calcitonin receptor binding"/>
    <property type="evidence" value="ECO:0007669"/>
    <property type="project" value="TreeGrafter"/>
</dbReference>
<dbReference type="SMART" id="SM00113">
    <property type="entry name" value="CALCITONIN"/>
    <property type="match status" value="1"/>
</dbReference>
<organism evidence="14 15">
    <name type="scientific">Equus asinus</name>
    <name type="common">Donkey</name>
    <name type="synonym">Equus africanus asinus</name>
    <dbReference type="NCBI Taxonomy" id="9793"/>
    <lineage>
        <taxon>Eukaryota</taxon>
        <taxon>Metazoa</taxon>
        <taxon>Chordata</taxon>
        <taxon>Craniata</taxon>
        <taxon>Vertebrata</taxon>
        <taxon>Euteleostomi</taxon>
        <taxon>Mammalia</taxon>
        <taxon>Eutheria</taxon>
        <taxon>Laurasiatheria</taxon>
        <taxon>Perissodactyla</taxon>
        <taxon>Equidae</taxon>
        <taxon>Equus</taxon>
    </lineage>
</organism>